<dbReference type="PROSITE" id="PS51379">
    <property type="entry name" value="4FE4S_FER_2"/>
    <property type="match status" value="2"/>
</dbReference>
<dbReference type="InterPro" id="IPR011538">
    <property type="entry name" value="Nuo51_FMN-bd"/>
</dbReference>
<dbReference type="GO" id="GO:0010181">
    <property type="term" value="F:FMN binding"/>
    <property type="evidence" value="ECO:0007669"/>
    <property type="project" value="InterPro"/>
</dbReference>
<dbReference type="GO" id="GO:0008137">
    <property type="term" value="F:NADH dehydrogenase (ubiquinone) activity"/>
    <property type="evidence" value="ECO:0007669"/>
    <property type="project" value="InterPro"/>
</dbReference>
<keyword evidence="7" id="KW-0560">Oxidoreductase</keyword>
<dbReference type="SMART" id="SM00928">
    <property type="entry name" value="NADH_4Fe-4S"/>
    <property type="match status" value="1"/>
</dbReference>
<dbReference type="CDD" id="cd02980">
    <property type="entry name" value="TRX_Fd_family"/>
    <property type="match status" value="1"/>
</dbReference>
<sequence length="649" mass="69736">MQNLMEACCSQCSHSPAAPCAQYLTCRTEGPLCHTDEQCREKRVQLINAVKVPETADKKQIIVCGGTGCSSSGSAQLAELLRQEIARVGLTATVQVKRTSCHGFCENGPVVHVEPEGTFYTKVQASDVPEIVASHLVGGQAVERLLYRDGAGKTCRTPKEIPFYAKQTRLLLANCGYIDPEQIADYVAVGGYRSLVQVLQHMAPEQVIEEVQQSGLRGRGGAGFPTGKKWAAARRAAGDIKYIICNADEGDPGAFMDRSVLEGDPHAVLEGMLIAGYAVGSTVGYIYCRAEYPLAIKRLKIAIEQARRWGLLGRNILNSGFDFDIILKEGAGAFVCGEGTALQASIEGQRGMPRVKPPRSTEKGLWQKPTVLNNVETLANIPLIIRIGAERFRQIGTANSPGTKIFALSGAVANPGLVEVPMGVTLREVIFGIGGGIRDGKKFKAVQLGGPSGGCLTEQHLDLPVDFDSLTSAGATVGSGGMVVMDENTCMVDVARFFLAFTQAESCGKCTPCREGTKRMLEILERMCQGRAGMDDLADLERLCRVVKTTSLCGLGQACPNPVLSTLKYFRNEYLAHIVDKHCPAGVCSALVNYRIDGEKCRGCGLCLKNCPVQAIRGEKKSPHTIDNEKCIKCGACQTSCKFNAVVTC</sequence>
<dbReference type="KEGG" id="dca:Desca_2054"/>
<dbReference type="Pfam" id="PF10531">
    <property type="entry name" value="SLBB"/>
    <property type="match status" value="1"/>
</dbReference>
<dbReference type="SUPFAM" id="SSF52833">
    <property type="entry name" value="Thioredoxin-like"/>
    <property type="match status" value="1"/>
</dbReference>
<dbReference type="STRING" id="868595.Desca_2054"/>
<keyword evidence="5" id="KW-0411">Iron-sulfur</keyword>
<keyword evidence="2" id="KW-0004">4Fe-4S</keyword>
<dbReference type="InterPro" id="IPR001949">
    <property type="entry name" value="NADH-UbQ_OxRdtase_51kDa_CS"/>
</dbReference>
<evidence type="ECO:0000256" key="2">
    <source>
        <dbReference type="ARBA" id="ARBA00022485"/>
    </source>
</evidence>
<dbReference type="InterPro" id="IPR019554">
    <property type="entry name" value="Soluble_ligand-bd"/>
</dbReference>
<dbReference type="InterPro" id="IPR036249">
    <property type="entry name" value="Thioredoxin-like_sf"/>
</dbReference>
<evidence type="ECO:0000256" key="1">
    <source>
        <dbReference type="ARBA" id="ARBA00007523"/>
    </source>
</evidence>
<dbReference type="Gene3D" id="3.40.30.10">
    <property type="entry name" value="Glutaredoxin"/>
    <property type="match status" value="1"/>
</dbReference>
<dbReference type="FunFam" id="3.40.50.11540:FF:000001">
    <property type="entry name" value="NADH dehydrogenase [ubiquinone] flavoprotein 1, mitochondrial"/>
    <property type="match status" value="1"/>
</dbReference>
<dbReference type="SUPFAM" id="SSF142019">
    <property type="entry name" value="Nqo1 FMN-binding domain-like"/>
    <property type="match status" value="1"/>
</dbReference>
<dbReference type="EC" id="1.6.5.11" evidence="7"/>
<dbReference type="Gene3D" id="1.20.1440.230">
    <property type="entry name" value="NADH-ubiquinone oxidoreductase 51kDa subunit, iron-sulphur binding domain"/>
    <property type="match status" value="1"/>
</dbReference>
<dbReference type="FunFam" id="1.20.1440.230:FF:000001">
    <property type="entry name" value="Mitochondrial NADH dehydrogenase flavoprotein 1"/>
    <property type="match status" value="1"/>
</dbReference>
<dbReference type="GO" id="GO:0046872">
    <property type="term" value="F:metal ion binding"/>
    <property type="evidence" value="ECO:0007669"/>
    <property type="project" value="UniProtKB-KW"/>
</dbReference>
<keyword evidence="8" id="KW-1185">Reference proteome</keyword>
<dbReference type="Gene3D" id="3.40.50.11540">
    <property type="entry name" value="NADH-ubiquinone oxidoreductase 51kDa subunit"/>
    <property type="match status" value="1"/>
</dbReference>
<dbReference type="SUPFAM" id="SSF142984">
    <property type="entry name" value="Nqo1 middle domain-like"/>
    <property type="match status" value="1"/>
</dbReference>
<dbReference type="InterPro" id="IPR017896">
    <property type="entry name" value="4Fe4S_Fe-S-bd"/>
</dbReference>
<evidence type="ECO:0000259" key="6">
    <source>
        <dbReference type="PROSITE" id="PS51379"/>
    </source>
</evidence>
<dbReference type="InterPro" id="IPR037207">
    <property type="entry name" value="Nuop51_4Fe4S-bd_sf"/>
</dbReference>
<dbReference type="RefSeq" id="WP_013810524.1">
    <property type="nucleotide sequence ID" value="NC_015565.1"/>
</dbReference>
<dbReference type="EMBL" id="CP002736">
    <property type="protein sequence ID" value="AEF94893.1"/>
    <property type="molecule type" value="Genomic_DNA"/>
</dbReference>
<gene>
    <name evidence="7" type="ordered locus">Desca_2054</name>
</gene>
<feature type="domain" description="4Fe-4S ferredoxin-type" evidence="6">
    <location>
        <begin position="592"/>
        <end position="621"/>
    </location>
</feature>
<feature type="domain" description="4Fe-4S ferredoxin-type" evidence="6">
    <location>
        <begin position="622"/>
        <end position="649"/>
    </location>
</feature>
<dbReference type="Pfam" id="PF12838">
    <property type="entry name" value="Fer4_7"/>
    <property type="match status" value="1"/>
</dbReference>
<dbReference type="NCBIfam" id="NF040902">
    <property type="entry name" value="NuoF_pre_CCxxC"/>
    <property type="match status" value="1"/>
</dbReference>
<dbReference type="InterPro" id="IPR037225">
    <property type="entry name" value="Nuo51_FMN-bd_sf"/>
</dbReference>
<dbReference type="eggNOG" id="COG1894">
    <property type="taxonomic scope" value="Bacteria"/>
</dbReference>
<evidence type="ECO:0000256" key="5">
    <source>
        <dbReference type="ARBA" id="ARBA00023014"/>
    </source>
</evidence>
<dbReference type="Proteomes" id="UP000009226">
    <property type="component" value="Chromosome"/>
</dbReference>
<dbReference type="PROSITE" id="PS00198">
    <property type="entry name" value="4FE4S_FER_1"/>
    <property type="match status" value="1"/>
</dbReference>
<keyword evidence="4" id="KW-0408">Iron</keyword>
<dbReference type="Gene3D" id="6.10.250.1450">
    <property type="match status" value="1"/>
</dbReference>
<dbReference type="Pfam" id="PF01512">
    <property type="entry name" value="Complex1_51K"/>
    <property type="match status" value="1"/>
</dbReference>
<dbReference type="Pfam" id="PF10589">
    <property type="entry name" value="NADH_4Fe-4S"/>
    <property type="match status" value="1"/>
</dbReference>
<dbReference type="Pfam" id="PF01257">
    <property type="entry name" value="2Fe-2S_thioredx"/>
    <property type="match status" value="1"/>
</dbReference>
<evidence type="ECO:0000256" key="3">
    <source>
        <dbReference type="ARBA" id="ARBA00022723"/>
    </source>
</evidence>
<dbReference type="HOGENOM" id="CLU_014881_3_2_9"/>
<reference evidence="7 8" key="1">
    <citation type="submission" date="2011-05" db="EMBL/GenBank/DDBJ databases">
        <title>Complete sequence of Desulfotomaculum carboxydivorans CO-1-SRB.</title>
        <authorList>
            <consortium name="US DOE Joint Genome Institute"/>
            <person name="Lucas S."/>
            <person name="Han J."/>
            <person name="Lapidus A."/>
            <person name="Cheng J.-F."/>
            <person name="Goodwin L."/>
            <person name="Pitluck S."/>
            <person name="Peters L."/>
            <person name="Mikhailova N."/>
            <person name="Lu M."/>
            <person name="Han C."/>
            <person name="Tapia R."/>
            <person name="Land M."/>
            <person name="Hauser L."/>
            <person name="Kyrpides N."/>
            <person name="Ivanova N."/>
            <person name="Pagani I."/>
            <person name="Stams A."/>
            <person name="Plugge C."/>
            <person name="Muyzer G."/>
            <person name="Kuever J."/>
            <person name="Parshina S."/>
            <person name="Ivanova A."/>
            <person name="Nazina T."/>
            <person name="Woyke T."/>
        </authorList>
    </citation>
    <scope>NUCLEOTIDE SEQUENCE [LARGE SCALE GENOMIC DNA]</scope>
    <source>
        <strain evidence="8">DSM 14880 / VKM B-2319 / CO-1-SRB</strain>
    </source>
</reference>
<accession>F6B9J7</accession>
<dbReference type="PANTHER" id="PTHR43578:SF3">
    <property type="entry name" value="NADH-QUINONE OXIDOREDUCTASE SUBUNIT F"/>
    <property type="match status" value="1"/>
</dbReference>
<dbReference type="PROSITE" id="PS00645">
    <property type="entry name" value="COMPLEX1_51K_2"/>
    <property type="match status" value="1"/>
</dbReference>
<dbReference type="GO" id="GO:0051539">
    <property type="term" value="F:4 iron, 4 sulfur cluster binding"/>
    <property type="evidence" value="ECO:0007669"/>
    <property type="project" value="UniProtKB-KW"/>
</dbReference>
<keyword evidence="3" id="KW-0479">Metal-binding</keyword>
<evidence type="ECO:0000256" key="4">
    <source>
        <dbReference type="ARBA" id="ARBA00023004"/>
    </source>
</evidence>
<organism evidence="7 8">
    <name type="scientific">Desulfotomaculum nigrificans (strain DSM 14880 / VKM B-2319 / CO-1-SRB)</name>
    <name type="common">Desulfotomaculum carboxydivorans</name>
    <dbReference type="NCBI Taxonomy" id="868595"/>
    <lineage>
        <taxon>Bacteria</taxon>
        <taxon>Bacillati</taxon>
        <taxon>Bacillota</taxon>
        <taxon>Clostridia</taxon>
        <taxon>Eubacteriales</taxon>
        <taxon>Desulfotomaculaceae</taxon>
        <taxon>Desulfotomaculum</taxon>
    </lineage>
</organism>
<dbReference type="Gene3D" id="3.30.70.20">
    <property type="match status" value="1"/>
</dbReference>
<comment type="similarity">
    <text evidence="1">Belongs to the complex I 51 kDa subunit family.</text>
</comment>
<evidence type="ECO:0000313" key="7">
    <source>
        <dbReference type="EMBL" id="AEF94893.1"/>
    </source>
</evidence>
<protein>
    <submittedName>
        <fullName evidence="7">NADH dehydrogenase (Quinone)</fullName>
        <ecNumber evidence="7">1.6.5.11</ecNumber>
    </submittedName>
</protein>
<dbReference type="SUPFAM" id="SSF54862">
    <property type="entry name" value="4Fe-4S ferredoxins"/>
    <property type="match status" value="1"/>
</dbReference>
<proteinExistence type="inferred from homology"/>
<dbReference type="InterPro" id="IPR017900">
    <property type="entry name" value="4Fe4S_Fe_S_CS"/>
</dbReference>
<dbReference type="PANTHER" id="PTHR43578">
    <property type="entry name" value="NADH-QUINONE OXIDOREDUCTASE SUBUNIT F"/>
    <property type="match status" value="1"/>
</dbReference>
<dbReference type="InterPro" id="IPR019575">
    <property type="entry name" value="Nuop51_4Fe4S-bd"/>
</dbReference>
<dbReference type="GO" id="GO:0016491">
    <property type="term" value="F:oxidoreductase activity"/>
    <property type="evidence" value="ECO:0007669"/>
    <property type="project" value="UniProtKB-KW"/>
</dbReference>
<dbReference type="Gene3D" id="3.10.20.600">
    <property type="match status" value="1"/>
</dbReference>
<evidence type="ECO:0000313" key="8">
    <source>
        <dbReference type="Proteomes" id="UP000009226"/>
    </source>
</evidence>
<name>F6B9J7_DESCC</name>
<dbReference type="AlphaFoldDB" id="F6B9J7"/>
<dbReference type="SUPFAM" id="SSF140490">
    <property type="entry name" value="Nqo1C-terminal domain-like"/>
    <property type="match status" value="1"/>
</dbReference>